<dbReference type="Proteomes" id="UP000053411">
    <property type="component" value="Unassembled WGS sequence"/>
</dbReference>
<dbReference type="PANTHER" id="PTHR33112:SF16">
    <property type="entry name" value="HETEROKARYON INCOMPATIBILITY DOMAIN-CONTAINING PROTEIN"/>
    <property type="match status" value="1"/>
</dbReference>
<dbReference type="PANTHER" id="PTHR33112">
    <property type="entry name" value="DOMAIN PROTEIN, PUTATIVE-RELATED"/>
    <property type="match status" value="1"/>
</dbReference>
<accession>A0A0D2L1M9</accession>
<sequence>MSSQRAFPNVVVKADPALCEDCQLLFKDIISGPDLLDSRWETVQSDHNTLTHLKTHLDNYLDSLRRSAKGGCGLCKILTQELGAGVGTASTSTYSIFFWGTIPQRCEFKVALGTASHFVRHIKEWEHRPVSILFFRKNGIYDSPSIPSNVQTARHSALHVLPDPDPGSEAAFQRAKHWLDNCMNRHERCARAPSSLPKRVVDLGTSEDLSSIKLYVTQREPAPYMTISYKWGEDHPLRTRNSNLEQRCEGIPLEAFPRTLRDGVVIAKTLGFRYIWIDSLCIIQGNKLDWHQQSGEMTAIYGKSLLNISASSAESNRAGILRTRPEQKLRVGFWFHSHSDGHYETIYGGGPNKTLDLEKKEISERGWVFQERLVSPATLHYTDEGMLWECVSGLFLEHHQNVSQVKWKEDWKIAIDGGHALVPQPSIGKGKRKTKDPHRSWKDWLCAYSERNLYEFEDKFPAMAGVAKTFATTFGLRYAAGLWRENMVSGLMWRRFNRTSSLIRFKGRYIAPSWSPFSVKGRLEYRHVDLFASEAGPVLDIIKVMVEEEDPGSCGQVMGGEIVAKGLLQPVVLDRNLHPYVRKRDFQECGVVEGFKNCVNVYCMLDEYDDKTSDPLYHCWCLRLGSFDSDDLVADMFLLLKEEDLSKHIFRRVGLAETDARTDVKNVTRQSGLLSQPVFTEVTLL</sequence>
<gene>
    <name evidence="2" type="ORF">Z520_01394</name>
</gene>
<protein>
    <recommendedName>
        <fullName evidence="1">Heterokaryon incompatibility domain-containing protein</fullName>
    </recommendedName>
</protein>
<dbReference type="EMBL" id="KN848063">
    <property type="protein sequence ID" value="KIY02929.1"/>
    <property type="molecule type" value="Genomic_DNA"/>
</dbReference>
<dbReference type="GeneID" id="27707140"/>
<dbReference type="RefSeq" id="XP_016637051.1">
    <property type="nucleotide sequence ID" value="XM_016771912.1"/>
</dbReference>
<evidence type="ECO:0000313" key="3">
    <source>
        <dbReference type="Proteomes" id="UP000053411"/>
    </source>
</evidence>
<evidence type="ECO:0000259" key="1">
    <source>
        <dbReference type="Pfam" id="PF06985"/>
    </source>
</evidence>
<dbReference type="VEuPathDB" id="FungiDB:Z520_01394"/>
<reference evidence="2 3" key="1">
    <citation type="submission" date="2015-01" db="EMBL/GenBank/DDBJ databases">
        <title>The Genome Sequence of Fonsecaea multimorphosa CBS 102226.</title>
        <authorList>
            <consortium name="The Broad Institute Genomics Platform"/>
            <person name="Cuomo C."/>
            <person name="de Hoog S."/>
            <person name="Gorbushina A."/>
            <person name="Stielow B."/>
            <person name="Teixiera M."/>
            <person name="Abouelleil A."/>
            <person name="Chapman S.B."/>
            <person name="Priest M."/>
            <person name="Young S.K."/>
            <person name="Wortman J."/>
            <person name="Nusbaum C."/>
            <person name="Birren B."/>
        </authorList>
    </citation>
    <scope>NUCLEOTIDE SEQUENCE [LARGE SCALE GENOMIC DNA]</scope>
    <source>
        <strain evidence="2 3">CBS 102226</strain>
    </source>
</reference>
<name>A0A0D2L1M9_9EURO</name>
<dbReference type="Pfam" id="PF06985">
    <property type="entry name" value="HET"/>
    <property type="match status" value="1"/>
</dbReference>
<proteinExistence type="predicted"/>
<dbReference type="InterPro" id="IPR010730">
    <property type="entry name" value="HET"/>
</dbReference>
<dbReference type="AlphaFoldDB" id="A0A0D2L1M9"/>
<feature type="domain" description="Heterokaryon incompatibility" evidence="1">
    <location>
        <begin position="224"/>
        <end position="371"/>
    </location>
</feature>
<organism evidence="2 3">
    <name type="scientific">Fonsecaea multimorphosa CBS 102226</name>
    <dbReference type="NCBI Taxonomy" id="1442371"/>
    <lineage>
        <taxon>Eukaryota</taxon>
        <taxon>Fungi</taxon>
        <taxon>Dikarya</taxon>
        <taxon>Ascomycota</taxon>
        <taxon>Pezizomycotina</taxon>
        <taxon>Eurotiomycetes</taxon>
        <taxon>Chaetothyriomycetidae</taxon>
        <taxon>Chaetothyriales</taxon>
        <taxon>Herpotrichiellaceae</taxon>
        <taxon>Fonsecaea</taxon>
    </lineage>
</organism>
<keyword evidence="3" id="KW-1185">Reference proteome</keyword>
<dbReference type="STRING" id="1442371.A0A0D2L1M9"/>
<dbReference type="OrthoDB" id="5125733at2759"/>
<evidence type="ECO:0000313" key="2">
    <source>
        <dbReference type="EMBL" id="KIY02929.1"/>
    </source>
</evidence>